<gene>
    <name evidence="4" type="ORF">L1049_000936</name>
</gene>
<dbReference type="CDD" id="cd22160">
    <property type="entry name" value="F-box_AtFBL13-like"/>
    <property type="match status" value="1"/>
</dbReference>
<accession>A0AAP0NBH7</accession>
<dbReference type="Pfam" id="PF24758">
    <property type="entry name" value="LRR_At5g56370"/>
    <property type="match status" value="1"/>
</dbReference>
<protein>
    <submittedName>
        <fullName evidence="4">Uncharacterized protein</fullName>
    </submittedName>
</protein>
<dbReference type="EMBL" id="JBBPBK010000015">
    <property type="protein sequence ID" value="KAK9269167.1"/>
    <property type="molecule type" value="Genomic_DNA"/>
</dbReference>
<keyword evidence="5" id="KW-1185">Reference proteome</keyword>
<dbReference type="InterPro" id="IPR001810">
    <property type="entry name" value="F-box_dom"/>
</dbReference>
<dbReference type="Pfam" id="PF00646">
    <property type="entry name" value="F-box"/>
    <property type="match status" value="1"/>
</dbReference>
<dbReference type="Gene3D" id="3.80.10.10">
    <property type="entry name" value="Ribonuclease Inhibitor"/>
    <property type="match status" value="1"/>
</dbReference>
<reference evidence="4 5" key="1">
    <citation type="journal article" date="2024" name="Plant J.">
        <title>Genome sequences and population genomics reveal climatic adaptation and genomic divergence between two closely related sweetgum species.</title>
        <authorList>
            <person name="Xu W.Q."/>
            <person name="Ren C.Q."/>
            <person name="Zhang X.Y."/>
            <person name="Comes H.P."/>
            <person name="Liu X.H."/>
            <person name="Li Y.G."/>
            <person name="Kettle C.J."/>
            <person name="Jalonen R."/>
            <person name="Gaisberger H."/>
            <person name="Ma Y.Z."/>
            <person name="Qiu Y.X."/>
        </authorList>
    </citation>
    <scope>NUCLEOTIDE SEQUENCE [LARGE SCALE GENOMIC DNA]</scope>
    <source>
        <strain evidence="4">Hangzhou</strain>
    </source>
</reference>
<dbReference type="InterPro" id="IPR053781">
    <property type="entry name" value="F-box_AtFBL13-like"/>
</dbReference>
<evidence type="ECO:0000259" key="2">
    <source>
        <dbReference type="Pfam" id="PF08387"/>
    </source>
</evidence>
<evidence type="ECO:0000313" key="4">
    <source>
        <dbReference type="EMBL" id="KAK9269167.1"/>
    </source>
</evidence>
<evidence type="ECO:0000313" key="5">
    <source>
        <dbReference type="Proteomes" id="UP001415857"/>
    </source>
</evidence>
<dbReference type="PANTHER" id="PTHR31900">
    <property type="entry name" value="F-BOX/RNI SUPERFAMILY PROTEIN-RELATED"/>
    <property type="match status" value="1"/>
</dbReference>
<dbReference type="SUPFAM" id="SSF81383">
    <property type="entry name" value="F-box domain"/>
    <property type="match status" value="1"/>
</dbReference>
<dbReference type="Pfam" id="PF08387">
    <property type="entry name" value="FBD"/>
    <property type="match status" value="1"/>
</dbReference>
<dbReference type="AlphaFoldDB" id="A0AAP0NBH7"/>
<sequence length="428" mass="48820">MDSERPSQKLSMETEDRISPLPDSVLISMLSFVPTKHAVATSILSKRWKSLWASVAVLDLDDSLLLHPQEGNTDPIGNTVSFTNFVNRVLIRRSDSFIREFKLKCRKYDSFHVNAWALAALRCGAPVLNLCVTAEQQSFNLTTDIFAFQQLVFIKLCGKFVLDVPKSVCLPNLYILHLDSIEFRDDDSIRKLCAGCPVLEVLRVDDCGFKNIRVFNVSAPALKSLILCCSFNKNDDYSREFCEYEIVVDAPALKYLRYSDFLARDYSLGSLQCLLDVYIDVNIRRGERVDVARRGIVLLNGISNSKSLTLSYLSVAIFYLLYGRWSNLPMFHNLTHLTLEVNKYCGLLLPMLLENSPNLEILVLDIVHPWRIEEFKWNPPPHVPECLLLHLKEVEIKGFILQEDLLKLIKYLSQNARVLNRVSGLPES</sequence>
<dbReference type="Proteomes" id="UP001415857">
    <property type="component" value="Unassembled WGS sequence"/>
</dbReference>
<dbReference type="SUPFAM" id="SSF52047">
    <property type="entry name" value="RNI-like"/>
    <property type="match status" value="1"/>
</dbReference>
<dbReference type="PANTHER" id="PTHR31900:SF34">
    <property type="entry name" value="EMB|CAB62440.1-RELATED"/>
    <property type="match status" value="1"/>
</dbReference>
<dbReference type="InterPro" id="IPR006566">
    <property type="entry name" value="FBD"/>
</dbReference>
<name>A0AAP0NBH7_LIQFO</name>
<comment type="caution">
    <text evidence="4">The sequence shown here is derived from an EMBL/GenBank/DDBJ whole genome shotgun (WGS) entry which is preliminary data.</text>
</comment>
<feature type="domain" description="FBD" evidence="2">
    <location>
        <begin position="381"/>
        <end position="422"/>
    </location>
</feature>
<feature type="domain" description="F-box" evidence="1">
    <location>
        <begin position="19"/>
        <end position="55"/>
    </location>
</feature>
<dbReference type="InterPro" id="IPR055411">
    <property type="entry name" value="LRR_FXL15/At3g58940/PEG3-like"/>
</dbReference>
<dbReference type="InterPro" id="IPR032675">
    <property type="entry name" value="LRR_dom_sf"/>
</dbReference>
<proteinExistence type="predicted"/>
<evidence type="ECO:0000259" key="1">
    <source>
        <dbReference type="Pfam" id="PF00646"/>
    </source>
</evidence>
<organism evidence="4 5">
    <name type="scientific">Liquidambar formosana</name>
    <name type="common">Formosan gum</name>
    <dbReference type="NCBI Taxonomy" id="63359"/>
    <lineage>
        <taxon>Eukaryota</taxon>
        <taxon>Viridiplantae</taxon>
        <taxon>Streptophyta</taxon>
        <taxon>Embryophyta</taxon>
        <taxon>Tracheophyta</taxon>
        <taxon>Spermatophyta</taxon>
        <taxon>Magnoliopsida</taxon>
        <taxon>eudicotyledons</taxon>
        <taxon>Gunneridae</taxon>
        <taxon>Pentapetalae</taxon>
        <taxon>Saxifragales</taxon>
        <taxon>Altingiaceae</taxon>
        <taxon>Liquidambar</taxon>
    </lineage>
</organism>
<evidence type="ECO:0000259" key="3">
    <source>
        <dbReference type="Pfam" id="PF24758"/>
    </source>
</evidence>
<dbReference type="InterPro" id="IPR050232">
    <property type="entry name" value="FBL13/AtMIF1-like"/>
</dbReference>
<dbReference type="InterPro" id="IPR036047">
    <property type="entry name" value="F-box-like_dom_sf"/>
</dbReference>
<feature type="domain" description="F-box/LRR-repeat protein 15/At3g58940/PEG3-like LRR" evidence="3">
    <location>
        <begin position="126"/>
        <end position="258"/>
    </location>
</feature>